<gene>
    <name evidence="6" type="primary">LOC106168986</name>
</gene>
<keyword evidence="1" id="KW-0677">Repeat</keyword>
<protein>
    <submittedName>
        <fullName evidence="6">Tolloid-like protein 1</fullName>
    </submittedName>
</protein>
<dbReference type="InParanoid" id="A0A2R2ML57"/>
<dbReference type="PANTHER" id="PTHR24251:SF50">
    <property type="entry name" value="ATTRACTIN-LIKE 1A"/>
    <property type="match status" value="1"/>
</dbReference>
<dbReference type="Pfam" id="PF00431">
    <property type="entry name" value="CUB"/>
    <property type="match status" value="2"/>
</dbReference>
<dbReference type="RefSeq" id="XP_023930951.1">
    <property type="nucleotide sequence ID" value="XM_024075183.1"/>
</dbReference>
<dbReference type="PANTHER" id="PTHR24251">
    <property type="entry name" value="OVOCHYMASE-RELATED"/>
    <property type="match status" value="1"/>
</dbReference>
<organism evidence="5 6">
    <name type="scientific">Lingula anatina</name>
    <name type="common">Brachiopod</name>
    <name type="synonym">Lingula unguis</name>
    <dbReference type="NCBI Taxonomy" id="7574"/>
    <lineage>
        <taxon>Eukaryota</taxon>
        <taxon>Metazoa</taxon>
        <taxon>Spiralia</taxon>
        <taxon>Lophotrochozoa</taxon>
        <taxon>Brachiopoda</taxon>
        <taxon>Linguliformea</taxon>
        <taxon>Lingulata</taxon>
        <taxon>Lingulida</taxon>
        <taxon>Linguloidea</taxon>
        <taxon>Lingulidae</taxon>
        <taxon>Lingula</taxon>
    </lineage>
</organism>
<evidence type="ECO:0000313" key="6">
    <source>
        <dbReference type="RefSeq" id="XP_023930951.1"/>
    </source>
</evidence>
<evidence type="ECO:0000256" key="3">
    <source>
        <dbReference type="PROSITE-ProRule" id="PRU00059"/>
    </source>
</evidence>
<evidence type="ECO:0000256" key="1">
    <source>
        <dbReference type="ARBA" id="ARBA00022737"/>
    </source>
</evidence>
<keyword evidence="5" id="KW-1185">Reference proteome</keyword>
<keyword evidence="2" id="KW-1015">Disulfide bond</keyword>
<evidence type="ECO:0000313" key="5">
    <source>
        <dbReference type="Proteomes" id="UP000085678"/>
    </source>
</evidence>
<proteinExistence type="predicted"/>
<evidence type="ECO:0000259" key="4">
    <source>
        <dbReference type="PROSITE" id="PS01180"/>
    </source>
</evidence>
<dbReference type="OrthoDB" id="10020456at2759"/>
<dbReference type="KEGG" id="lak:106168986"/>
<dbReference type="SUPFAM" id="SSF49854">
    <property type="entry name" value="Spermadhesin, CUB domain"/>
    <property type="match status" value="2"/>
</dbReference>
<dbReference type="AlphaFoldDB" id="A0A2R2ML57"/>
<evidence type="ECO:0000256" key="2">
    <source>
        <dbReference type="ARBA" id="ARBA00023157"/>
    </source>
</evidence>
<reference evidence="6" key="1">
    <citation type="submission" date="2025-08" db="UniProtKB">
        <authorList>
            <consortium name="RefSeq"/>
        </authorList>
    </citation>
    <scope>IDENTIFICATION</scope>
    <source>
        <tissue evidence="6">Gonads</tissue>
    </source>
</reference>
<comment type="caution">
    <text evidence="3">Lacks conserved residue(s) required for the propagation of feature annotation.</text>
</comment>
<dbReference type="InterPro" id="IPR035914">
    <property type="entry name" value="Sperma_CUB_dom_sf"/>
</dbReference>
<dbReference type="InterPro" id="IPR000859">
    <property type="entry name" value="CUB_dom"/>
</dbReference>
<sequence>MYKPNFYHFLATPYRCIAADFNHQTTVCAFYVANASCADIYQSDCCTHYRKVPCSTSDACNATYISSSGTLTSPGHPSNYPSDIFCTYRVLPAPGIYLMSLKFTQFRTSCNDYVTLNTLTGWRLFRLCGDYSFYDIHALGYEVIFETDSIRSSSGFSALFNSFNADCDEVVPEGALQVASPNYPSNYPVSVNCLSVIKPLTNGSSIRLRFSAFDIELGSGCRYDMLKWFDYTYDKYIIGLCGLRIGLTMLSNTGIRLLLISDNTVTKRGFHATIEANNG</sequence>
<feature type="domain" description="CUB" evidence="4">
    <location>
        <begin position="60"/>
        <end position="163"/>
    </location>
</feature>
<feature type="domain" description="CUB" evidence="4">
    <location>
        <begin position="167"/>
        <end position="277"/>
    </location>
</feature>
<accession>A0A2R2ML57</accession>
<dbReference type="Gene3D" id="2.60.120.290">
    <property type="entry name" value="Spermadhesin, CUB domain"/>
    <property type="match status" value="2"/>
</dbReference>
<dbReference type="PROSITE" id="PS01180">
    <property type="entry name" value="CUB"/>
    <property type="match status" value="2"/>
</dbReference>
<dbReference type="GeneID" id="106168986"/>
<dbReference type="CDD" id="cd00041">
    <property type="entry name" value="CUB"/>
    <property type="match status" value="2"/>
</dbReference>
<name>A0A2R2ML57_LINAN</name>
<dbReference type="Proteomes" id="UP000085678">
    <property type="component" value="Unplaced"/>
</dbReference>
<dbReference type="SMART" id="SM00042">
    <property type="entry name" value="CUB"/>
    <property type="match status" value="2"/>
</dbReference>